<dbReference type="AlphaFoldDB" id="A0A834XZW0"/>
<feature type="compositionally biased region" description="Acidic residues" evidence="9">
    <location>
        <begin position="211"/>
        <end position="230"/>
    </location>
</feature>
<evidence type="ECO:0000256" key="1">
    <source>
        <dbReference type="ARBA" id="ARBA00004123"/>
    </source>
</evidence>
<feature type="compositionally biased region" description="Acidic residues" evidence="9">
    <location>
        <begin position="273"/>
        <end position="286"/>
    </location>
</feature>
<dbReference type="Proteomes" id="UP000639338">
    <property type="component" value="Unassembled WGS sequence"/>
</dbReference>
<feature type="compositionally biased region" description="Basic residues" evidence="9">
    <location>
        <begin position="253"/>
        <end position="269"/>
    </location>
</feature>
<feature type="compositionally biased region" description="Basic residues" evidence="9">
    <location>
        <begin position="402"/>
        <end position="413"/>
    </location>
</feature>
<keyword evidence="11" id="KW-1185">Reference proteome</keyword>
<dbReference type="OrthoDB" id="76676at2759"/>
<evidence type="ECO:0000313" key="10">
    <source>
        <dbReference type="EMBL" id="KAF7995331.1"/>
    </source>
</evidence>
<keyword evidence="4 8" id="KW-0238">DNA-binding</keyword>
<evidence type="ECO:0000256" key="7">
    <source>
        <dbReference type="ARBA" id="ARBA00025232"/>
    </source>
</evidence>
<sequence length="590" mass="66039">MSNTQEFSIRVPKSSKKKYNVMRFNATLNVDFTKWGSTKMERENNMKEYKGFDEEMPKFGAGSEFGRDAREEARRKKFGINSKKYKPDNQPWILKSDGKTGKKFKGIREGGISENTSYYVFTQAPGNAIEAFPIQEWYNFQPIQRYKTLSAEEAEHEFSRGIKTLNYYNLMVRHRCKNEQEGNEDGNEGPIENGKKIKSTKFEKDLKISDMDELMSDNDDDDDDDDDENDAATASGDEKKKKKNSDDEDKSFDKKKKNKGKQIAKKKKKNTSDDEAFEDSDDGDEEGRERDYISDSSDSEPEKEQLKQYKGVSEEDGLRNLIGSDDEDEDEENNKTDAIDDIDDEDNDDAKDKADAGNIGSLTAVGSSTTTSGGGGATTTATTSTGNKTGGGGSKDSDKRKDNKKKKSKKNSKKQPGVKQSSSDFSSDSDTDPEISTLKEKQKEKDNKIKDSKKINSTQNSRSATPIVSGSSSTNTNANKIINDSANKRKHNDLSSETSSQAKKIKTDNNNTSTISSTTSAPFESGISEEAVRRYLTRKPMTTTELLQKFKSKKTGMTSDELVQTMTQILKKINPTKQMIQHKMYLSLKG</sequence>
<dbReference type="SUPFAM" id="SSF46785">
    <property type="entry name" value="Winged helix' DNA-binding domain"/>
    <property type="match status" value="1"/>
</dbReference>
<dbReference type="EMBL" id="JACMRX010000002">
    <property type="protein sequence ID" value="KAF7995331.1"/>
    <property type="molecule type" value="Genomic_DNA"/>
</dbReference>
<dbReference type="Pfam" id="PF05793">
    <property type="entry name" value="TFIIF_alpha"/>
    <property type="match status" value="2"/>
</dbReference>
<dbReference type="InterPro" id="IPR008851">
    <property type="entry name" value="TFIIF-alpha"/>
</dbReference>
<dbReference type="GO" id="GO:0032968">
    <property type="term" value="P:positive regulation of transcription elongation by RNA polymerase II"/>
    <property type="evidence" value="ECO:0007669"/>
    <property type="project" value="InterPro"/>
</dbReference>
<comment type="similarity">
    <text evidence="2 8">Belongs to the TFIIF alpha subunit family.</text>
</comment>
<dbReference type="InterPro" id="IPR011039">
    <property type="entry name" value="TFIIF_interaction"/>
</dbReference>
<comment type="function">
    <text evidence="7 8">TFIIF is a general transcription initiation factor that binds to RNA polymerase II and helps to recruit it to the initiation complex in collaboration with TFIIB. It promotes transcription elongation.</text>
</comment>
<keyword evidence="6 8" id="KW-0539">Nucleus</keyword>
<dbReference type="GO" id="GO:0016251">
    <property type="term" value="F:RNA polymerase II general transcription initiation factor activity"/>
    <property type="evidence" value="ECO:0007669"/>
    <property type="project" value="TreeGrafter"/>
</dbReference>
<evidence type="ECO:0000256" key="9">
    <source>
        <dbReference type="SAM" id="MobiDB-lite"/>
    </source>
</evidence>
<keyword evidence="5 8" id="KW-0804">Transcription</keyword>
<feature type="region of interest" description="Disordered" evidence="9">
    <location>
        <begin position="179"/>
        <end position="522"/>
    </location>
</feature>
<reference evidence="10 11" key="1">
    <citation type="submission" date="2020-08" db="EMBL/GenBank/DDBJ databases">
        <title>Aphidius gifuensis genome sequencing and assembly.</title>
        <authorList>
            <person name="Du Z."/>
        </authorList>
    </citation>
    <scope>NUCLEOTIDE SEQUENCE [LARGE SCALE GENOMIC DNA]</scope>
    <source>
        <strain evidence="10">YNYX2018</strain>
        <tissue evidence="10">Adults</tissue>
    </source>
</reference>
<comment type="caution">
    <text evidence="10">The sequence shown here is derived from an EMBL/GenBank/DDBJ whole genome shotgun (WGS) entry which is preliminary data.</text>
</comment>
<organism evidence="10 11">
    <name type="scientific">Aphidius gifuensis</name>
    <name type="common">Parasitoid wasp</name>
    <dbReference type="NCBI Taxonomy" id="684658"/>
    <lineage>
        <taxon>Eukaryota</taxon>
        <taxon>Metazoa</taxon>
        <taxon>Ecdysozoa</taxon>
        <taxon>Arthropoda</taxon>
        <taxon>Hexapoda</taxon>
        <taxon>Insecta</taxon>
        <taxon>Pterygota</taxon>
        <taxon>Neoptera</taxon>
        <taxon>Endopterygota</taxon>
        <taxon>Hymenoptera</taxon>
        <taxon>Apocrita</taxon>
        <taxon>Ichneumonoidea</taxon>
        <taxon>Braconidae</taxon>
        <taxon>Aphidiinae</taxon>
        <taxon>Aphidius</taxon>
    </lineage>
</organism>
<dbReference type="Gene3D" id="1.10.10.10">
    <property type="entry name" value="Winged helix-like DNA-binding domain superfamily/Winged helix DNA-binding domain"/>
    <property type="match status" value="1"/>
</dbReference>
<feature type="compositionally biased region" description="Basic and acidic residues" evidence="9">
    <location>
        <begin position="300"/>
        <end position="318"/>
    </location>
</feature>
<feature type="compositionally biased region" description="Low complexity" evidence="9">
    <location>
        <begin position="378"/>
        <end position="387"/>
    </location>
</feature>
<feature type="compositionally biased region" description="Basic and acidic residues" evidence="9">
    <location>
        <begin position="200"/>
        <end position="210"/>
    </location>
</feature>
<gene>
    <name evidence="10" type="ORF">HCN44_006438</name>
</gene>
<feature type="compositionally biased region" description="Low complexity" evidence="9">
    <location>
        <begin position="356"/>
        <end position="371"/>
    </location>
</feature>
<accession>A0A834XZW0</accession>
<feature type="compositionally biased region" description="Polar residues" evidence="9">
    <location>
        <begin position="458"/>
        <end position="485"/>
    </location>
</feature>
<evidence type="ECO:0000256" key="6">
    <source>
        <dbReference type="ARBA" id="ARBA00023242"/>
    </source>
</evidence>
<dbReference type="GO" id="GO:0005674">
    <property type="term" value="C:transcription factor TFIIF complex"/>
    <property type="evidence" value="ECO:0007669"/>
    <property type="project" value="TreeGrafter"/>
</dbReference>
<comment type="subcellular location">
    <subcellularLocation>
        <location evidence="1 8">Nucleus</location>
    </subcellularLocation>
</comment>
<feature type="compositionally biased region" description="Basic and acidic residues" evidence="9">
    <location>
        <begin position="437"/>
        <end position="454"/>
    </location>
</feature>
<feature type="compositionally biased region" description="Acidic residues" evidence="9">
    <location>
        <begin position="339"/>
        <end position="349"/>
    </location>
</feature>
<keyword evidence="3 8" id="KW-0805">Transcription regulation</keyword>
<evidence type="ECO:0000256" key="8">
    <source>
        <dbReference type="RuleBase" id="RU366044"/>
    </source>
</evidence>
<dbReference type="CDD" id="cd00240">
    <property type="entry name" value="TFIIFa"/>
    <property type="match status" value="1"/>
</dbReference>
<dbReference type="GO" id="GO:0001096">
    <property type="term" value="F:TFIIF-class transcription factor complex binding"/>
    <property type="evidence" value="ECO:0007669"/>
    <property type="project" value="TreeGrafter"/>
</dbReference>
<evidence type="ECO:0000313" key="11">
    <source>
        <dbReference type="Proteomes" id="UP000639338"/>
    </source>
</evidence>
<proteinExistence type="inferred from homology"/>
<dbReference type="GO" id="GO:0003677">
    <property type="term" value="F:DNA binding"/>
    <property type="evidence" value="ECO:0007669"/>
    <property type="project" value="UniProtKB-KW"/>
</dbReference>
<feature type="compositionally biased region" description="Low complexity" evidence="9">
    <location>
        <begin position="508"/>
        <end position="520"/>
    </location>
</feature>
<dbReference type="InterPro" id="IPR036390">
    <property type="entry name" value="WH_DNA-bd_sf"/>
</dbReference>
<dbReference type="PANTHER" id="PTHR13011">
    <property type="entry name" value="TFIIF-ALPHA"/>
    <property type="match status" value="1"/>
</dbReference>
<evidence type="ECO:0000256" key="3">
    <source>
        <dbReference type="ARBA" id="ARBA00023015"/>
    </source>
</evidence>
<name>A0A834XZW0_APHGI</name>
<protein>
    <recommendedName>
        <fullName evidence="8">Transcription initiation factor IIF subunit alpha</fullName>
    </recommendedName>
</protein>
<dbReference type="GO" id="GO:0006367">
    <property type="term" value="P:transcription initiation at RNA polymerase II promoter"/>
    <property type="evidence" value="ECO:0007669"/>
    <property type="project" value="InterPro"/>
</dbReference>
<dbReference type="InterPro" id="IPR036388">
    <property type="entry name" value="WH-like_DNA-bd_sf"/>
</dbReference>
<dbReference type="SUPFAM" id="SSF50916">
    <property type="entry name" value="Rap30/74 interaction domains"/>
    <property type="match status" value="1"/>
</dbReference>
<evidence type="ECO:0000256" key="2">
    <source>
        <dbReference type="ARBA" id="ARBA00005249"/>
    </source>
</evidence>
<dbReference type="PANTHER" id="PTHR13011:SF0">
    <property type="entry name" value="GENERAL TRANSCRIPTION FACTOR IIF SUBUNIT 1"/>
    <property type="match status" value="1"/>
</dbReference>
<evidence type="ECO:0000256" key="4">
    <source>
        <dbReference type="ARBA" id="ARBA00023125"/>
    </source>
</evidence>
<evidence type="ECO:0000256" key="5">
    <source>
        <dbReference type="ARBA" id="ARBA00023163"/>
    </source>
</evidence>